<proteinExistence type="predicted"/>
<name>A0ABM9PR15_9FLAO</name>
<comment type="caution">
    <text evidence="1">The sequence shown here is derived from an EMBL/GenBank/DDBJ whole genome shotgun (WGS) entry which is preliminary data.</text>
</comment>
<accession>A0ABM9PR15</accession>
<evidence type="ECO:0000313" key="2">
    <source>
        <dbReference type="Proteomes" id="UP001497602"/>
    </source>
</evidence>
<dbReference type="Proteomes" id="UP001497602">
    <property type="component" value="Unassembled WGS sequence"/>
</dbReference>
<reference evidence="1 2" key="1">
    <citation type="submission" date="2024-05" db="EMBL/GenBank/DDBJ databases">
        <authorList>
            <person name="Duchaud E."/>
        </authorList>
    </citation>
    <scope>NUCLEOTIDE SEQUENCE [LARGE SCALE GENOMIC DNA]</scope>
    <source>
        <strain evidence="1">Ena-SAMPLE-TAB-13-05-2024-13:56:06:370-140305</strain>
    </source>
</reference>
<keyword evidence="2" id="KW-1185">Reference proteome</keyword>
<gene>
    <name evidence="1" type="ORF">T190115A13A_60195</name>
</gene>
<protein>
    <submittedName>
        <fullName evidence="1">Uncharacterized protein</fullName>
    </submittedName>
</protein>
<evidence type="ECO:0000313" key="1">
    <source>
        <dbReference type="EMBL" id="CAL2108200.1"/>
    </source>
</evidence>
<sequence length="96" mass="11145">MNTILLPRNQGKTSKLIKESAKEGYYIICESRQSAHIIAEQARLMNLDIPFPICYEEFDRKQYCARNIRGFLLDNVDWYLQSKTTVPIKTITITSS</sequence>
<dbReference type="RefSeq" id="WP_348739772.1">
    <property type="nucleotide sequence ID" value="NZ_CAXJRC010000043.1"/>
</dbReference>
<dbReference type="EMBL" id="CAXJRC010000043">
    <property type="protein sequence ID" value="CAL2108200.1"/>
    <property type="molecule type" value="Genomic_DNA"/>
</dbReference>
<organism evidence="1 2">
    <name type="scientific">Tenacibaculum vairaonense</name>
    <dbReference type="NCBI Taxonomy" id="3137860"/>
    <lineage>
        <taxon>Bacteria</taxon>
        <taxon>Pseudomonadati</taxon>
        <taxon>Bacteroidota</taxon>
        <taxon>Flavobacteriia</taxon>
        <taxon>Flavobacteriales</taxon>
        <taxon>Flavobacteriaceae</taxon>
        <taxon>Tenacibaculum</taxon>
    </lineage>
</organism>